<dbReference type="Gene3D" id="2.60.120.10">
    <property type="entry name" value="Jelly Rolls"/>
    <property type="match status" value="1"/>
</dbReference>
<dbReference type="Proteomes" id="UP000799428">
    <property type="component" value="Unassembled WGS sequence"/>
</dbReference>
<gene>
    <name evidence="2" type="ORF">K504DRAFT_501912</name>
</gene>
<protein>
    <recommendedName>
        <fullName evidence="1">Cupin type-2 domain-containing protein</fullName>
    </recommendedName>
</protein>
<sequence>MSAAAQSPTWTESLVSGLPPNRRYILTHDASGKSIIHSSPRQLYTGNASAAMAKSFATSSTPADLTHDADISSYLSITGSTSHRDADIVPTEPSGSNLLVIDIAPGGEYQMHRTVSIDYSICVLGLIKMELDGGEWVELRPGDHVIQRGTMHKWYNDSQTEPARFVAVTLQCEPLEIPGTGKMLAEEHLAGTNAE</sequence>
<dbReference type="PANTHER" id="PTHR36156">
    <property type="entry name" value="SLR2101 PROTEIN"/>
    <property type="match status" value="1"/>
</dbReference>
<dbReference type="InterPro" id="IPR047142">
    <property type="entry name" value="OryJ/VirC-like"/>
</dbReference>
<evidence type="ECO:0000313" key="2">
    <source>
        <dbReference type="EMBL" id="KAF2709168.1"/>
    </source>
</evidence>
<name>A0A6G1K8M7_9PLEO</name>
<organism evidence="2 3">
    <name type="scientific">Pleomassaria siparia CBS 279.74</name>
    <dbReference type="NCBI Taxonomy" id="1314801"/>
    <lineage>
        <taxon>Eukaryota</taxon>
        <taxon>Fungi</taxon>
        <taxon>Dikarya</taxon>
        <taxon>Ascomycota</taxon>
        <taxon>Pezizomycotina</taxon>
        <taxon>Dothideomycetes</taxon>
        <taxon>Pleosporomycetidae</taxon>
        <taxon>Pleosporales</taxon>
        <taxon>Pleomassariaceae</taxon>
        <taxon>Pleomassaria</taxon>
    </lineage>
</organism>
<dbReference type="SUPFAM" id="SSF51182">
    <property type="entry name" value="RmlC-like cupins"/>
    <property type="match status" value="1"/>
</dbReference>
<proteinExistence type="predicted"/>
<evidence type="ECO:0000259" key="1">
    <source>
        <dbReference type="Pfam" id="PF07883"/>
    </source>
</evidence>
<dbReference type="Pfam" id="PF07883">
    <property type="entry name" value="Cupin_2"/>
    <property type="match status" value="1"/>
</dbReference>
<dbReference type="OrthoDB" id="5840532at2759"/>
<dbReference type="InterPro" id="IPR011051">
    <property type="entry name" value="RmlC_Cupin_sf"/>
</dbReference>
<evidence type="ECO:0000313" key="3">
    <source>
        <dbReference type="Proteomes" id="UP000799428"/>
    </source>
</evidence>
<dbReference type="CDD" id="cd02231">
    <property type="entry name" value="cupin_BLL6423-like"/>
    <property type="match status" value="1"/>
</dbReference>
<dbReference type="EMBL" id="MU005770">
    <property type="protein sequence ID" value="KAF2709168.1"/>
    <property type="molecule type" value="Genomic_DNA"/>
</dbReference>
<dbReference type="InterPro" id="IPR014710">
    <property type="entry name" value="RmlC-like_jellyroll"/>
</dbReference>
<dbReference type="PANTHER" id="PTHR36156:SF2">
    <property type="entry name" value="CUPIN TYPE-2 DOMAIN-CONTAINING PROTEIN"/>
    <property type="match status" value="1"/>
</dbReference>
<keyword evidence="3" id="KW-1185">Reference proteome</keyword>
<accession>A0A6G1K8M7</accession>
<reference evidence="2" key="1">
    <citation type="journal article" date="2020" name="Stud. Mycol.">
        <title>101 Dothideomycetes genomes: a test case for predicting lifestyles and emergence of pathogens.</title>
        <authorList>
            <person name="Haridas S."/>
            <person name="Albert R."/>
            <person name="Binder M."/>
            <person name="Bloem J."/>
            <person name="Labutti K."/>
            <person name="Salamov A."/>
            <person name="Andreopoulos B."/>
            <person name="Baker S."/>
            <person name="Barry K."/>
            <person name="Bills G."/>
            <person name="Bluhm B."/>
            <person name="Cannon C."/>
            <person name="Castanera R."/>
            <person name="Culley D."/>
            <person name="Daum C."/>
            <person name="Ezra D."/>
            <person name="Gonzalez J."/>
            <person name="Henrissat B."/>
            <person name="Kuo A."/>
            <person name="Liang C."/>
            <person name="Lipzen A."/>
            <person name="Lutzoni F."/>
            <person name="Magnuson J."/>
            <person name="Mondo S."/>
            <person name="Nolan M."/>
            <person name="Ohm R."/>
            <person name="Pangilinan J."/>
            <person name="Park H.-J."/>
            <person name="Ramirez L."/>
            <person name="Alfaro M."/>
            <person name="Sun H."/>
            <person name="Tritt A."/>
            <person name="Yoshinaga Y."/>
            <person name="Zwiers L.-H."/>
            <person name="Turgeon B."/>
            <person name="Goodwin S."/>
            <person name="Spatafora J."/>
            <person name="Crous P."/>
            <person name="Grigoriev I."/>
        </authorList>
    </citation>
    <scope>NUCLEOTIDE SEQUENCE</scope>
    <source>
        <strain evidence="2">CBS 279.74</strain>
    </source>
</reference>
<dbReference type="AlphaFoldDB" id="A0A6G1K8M7"/>
<dbReference type="InterPro" id="IPR013096">
    <property type="entry name" value="Cupin_2"/>
</dbReference>
<feature type="domain" description="Cupin type-2" evidence="1">
    <location>
        <begin position="100"/>
        <end position="168"/>
    </location>
</feature>